<dbReference type="EC" id="2.7.13.3" evidence="3"/>
<evidence type="ECO:0000256" key="11">
    <source>
        <dbReference type="ARBA" id="ARBA00022989"/>
    </source>
</evidence>
<dbReference type="FunFam" id="1.10.287.130:FF:000001">
    <property type="entry name" value="Two-component sensor histidine kinase"/>
    <property type="match status" value="1"/>
</dbReference>
<keyword evidence="10 17" id="KW-0067">ATP-binding</keyword>
<evidence type="ECO:0000256" key="9">
    <source>
        <dbReference type="ARBA" id="ARBA00022777"/>
    </source>
</evidence>
<dbReference type="SUPFAM" id="SSF158472">
    <property type="entry name" value="HAMP domain-like"/>
    <property type="match status" value="1"/>
</dbReference>
<keyword evidence="12" id="KW-0902">Two-component regulatory system</keyword>
<evidence type="ECO:0000256" key="3">
    <source>
        <dbReference type="ARBA" id="ARBA00012438"/>
    </source>
</evidence>
<evidence type="ECO:0000259" key="16">
    <source>
        <dbReference type="PROSITE" id="PS50885"/>
    </source>
</evidence>
<evidence type="ECO:0000256" key="7">
    <source>
        <dbReference type="ARBA" id="ARBA00022692"/>
    </source>
</evidence>
<dbReference type="RefSeq" id="WP_013840558.1">
    <property type="nucleotide sequence ID" value="NC_015589.1"/>
</dbReference>
<proteinExistence type="predicted"/>
<gene>
    <name evidence="17" type="ordered locus">Desru_0497</name>
</gene>
<dbReference type="InterPro" id="IPR050398">
    <property type="entry name" value="HssS/ArlS-like"/>
</dbReference>
<dbReference type="Pfam" id="PF00512">
    <property type="entry name" value="HisKA"/>
    <property type="match status" value="1"/>
</dbReference>
<keyword evidence="5" id="KW-0597">Phosphoprotein</keyword>
<accession>F6DS21</accession>
<dbReference type="PANTHER" id="PTHR45528">
    <property type="entry name" value="SENSOR HISTIDINE KINASE CPXA"/>
    <property type="match status" value="1"/>
</dbReference>
<dbReference type="Gene3D" id="3.30.565.10">
    <property type="entry name" value="Histidine kinase-like ATPase, C-terminal domain"/>
    <property type="match status" value="1"/>
</dbReference>
<dbReference type="FunFam" id="3.30.565.10:FF:000006">
    <property type="entry name" value="Sensor histidine kinase WalK"/>
    <property type="match status" value="1"/>
</dbReference>
<evidence type="ECO:0000256" key="13">
    <source>
        <dbReference type="ARBA" id="ARBA00023136"/>
    </source>
</evidence>
<dbReference type="InterPro" id="IPR036890">
    <property type="entry name" value="HATPase_C_sf"/>
</dbReference>
<dbReference type="SMART" id="SM00304">
    <property type="entry name" value="HAMP"/>
    <property type="match status" value="1"/>
</dbReference>
<evidence type="ECO:0000313" key="18">
    <source>
        <dbReference type="Proteomes" id="UP000009234"/>
    </source>
</evidence>
<keyword evidence="11 14" id="KW-1133">Transmembrane helix</keyword>
<dbReference type="SMART" id="SM00387">
    <property type="entry name" value="HATPase_c"/>
    <property type="match status" value="1"/>
</dbReference>
<sequence>MRLNNIVTKLWVIMTILVLIIIGVAGFAQTRFMEELYYQQQASQMISLSTKIADIAKTEEDPEELDRMVKLIAGLHDANVMILDSRGIVMHCQGLGVSTKNMTMDMNNPHHGMLSMHDLMQLFNGQVIVHKGNNPYFKTDVLSVATPIADPDNKARAVIIHAPLQPLAEQLRHLQMLIIYAAVGGIVLAALLSLVFSRLITKPLIKMNQVALEMAGGNYQNKIKIESHDEIGLLANSLNTLSDRLQEKIRQLEAQEQIRREFVTNVAHEIKTPLTIMQGFTETMLDGLARNEQETTEYLNNILDEITRLKRLVSEVLDLKKMEEGHFDFDQEPCNLKDILERVSIKLAQLMEQKEISLVMNLEKHLPLVTCNSDRMERVFINLMDNAIRHTPAGGKITVHVNSKGHQVHIQIHDTGSGIAPQDLPLIWERFYKGDKSRSRSQGSTGLGLAIVKRILESHGGEIEVQSKLNEGTTFDILLPVNPCSISGK</sequence>
<evidence type="ECO:0000256" key="4">
    <source>
        <dbReference type="ARBA" id="ARBA00022475"/>
    </source>
</evidence>
<evidence type="ECO:0000256" key="1">
    <source>
        <dbReference type="ARBA" id="ARBA00000085"/>
    </source>
</evidence>
<dbReference type="InterPro" id="IPR003660">
    <property type="entry name" value="HAMP_dom"/>
</dbReference>
<dbReference type="KEGG" id="dru:Desru_0497"/>
<dbReference type="Gene3D" id="1.10.287.130">
    <property type="match status" value="1"/>
</dbReference>
<dbReference type="Proteomes" id="UP000009234">
    <property type="component" value="Chromosome"/>
</dbReference>
<evidence type="ECO:0000256" key="10">
    <source>
        <dbReference type="ARBA" id="ARBA00022840"/>
    </source>
</evidence>
<evidence type="ECO:0000256" key="12">
    <source>
        <dbReference type="ARBA" id="ARBA00023012"/>
    </source>
</evidence>
<dbReference type="SUPFAM" id="SSF55874">
    <property type="entry name" value="ATPase domain of HSP90 chaperone/DNA topoisomerase II/histidine kinase"/>
    <property type="match status" value="1"/>
</dbReference>
<comment type="catalytic activity">
    <reaction evidence="1">
        <text>ATP + protein L-histidine = ADP + protein N-phospho-L-histidine.</text>
        <dbReference type="EC" id="2.7.13.3"/>
    </reaction>
</comment>
<keyword evidence="6" id="KW-0808">Transferase</keyword>
<feature type="domain" description="Histidine kinase" evidence="15">
    <location>
        <begin position="265"/>
        <end position="483"/>
    </location>
</feature>
<reference evidence="17 18" key="2">
    <citation type="journal article" date="2012" name="Stand. Genomic Sci.">
        <title>Complete genome sequence of the sulfate-reducing firmicute Desulfotomaculum ruminis type strain (DL(T)).</title>
        <authorList>
            <person name="Spring S."/>
            <person name="Visser M."/>
            <person name="Lu M."/>
            <person name="Copeland A."/>
            <person name="Lapidus A."/>
            <person name="Lucas S."/>
            <person name="Cheng J.F."/>
            <person name="Han C."/>
            <person name="Tapia R."/>
            <person name="Goodwin L.A."/>
            <person name="Pitluck S."/>
            <person name="Ivanova N."/>
            <person name="Land M."/>
            <person name="Hauser L."/>
            <person name="Larimer F."/>
            <person name="Rohde M."/>
            <person name="Goker M."/>
            <person name="Detter J.C."/>
            <person name="Kyrpides N.C."/>
            <person name="Woyke T."/>
            <person name="Schaap P.J."/>
            <person name="Plugge C.M."/>
            <person name="Muyzer G."/>
            <person name="Kuever J."/>
            <person name="Pereira I.A."/>
            <person name="Parshina S.N."/>
            <person name="Bernier-Latmani R."/>
            <person name="Stams A.J."/>
            <person name="Klenk H.P."/>
        </authorList>
    </citation>
    <scope>NUCLEOTIDE SEQUENCE [LARGE SCALE GENOMIC DNA]</scope>
    <source>
        <strain evidence="18">ATCC 23193 / DSM 2154 / NCIB 8452 / DL</strain>
    </source>
</reference>
<name>F6DS21_DESRL</name>
<dbReference type="GO" id="GO:0005524">
    <property type="term" value="F:ATP binding"/>
    <property type="evidence" value="ECO:0007669"/>
    <property type="project" value="UniProtKB-KW"/>
</dbReference>
<keyword evidence="8" id="KW-0547">Nucleotide-binding</keyword>
<dbReference type="GO" id="GO:0000155">
    <property type="term" value="F:phosphorelay sensor kinase activity"/>
    <property type="evidence" value="ECO:0007669"/>
    <property type="project" value="InterPro"/>
</dbReference>
<dbReference type="Gene3D" id="6.10.340.10">
    <property type="match status" value="1"/>
</dbReference>
<reference evidence="18" key="1">
    <citation type="submission" date="2011-05" db="EMBL/GenBank/DDBJ databases">
        <title>Complete sequence of Desulfotomaculum ruminis DSM 2154.</title>
        <authorList>
            <person name="Lucas S."/>
            <person name="Copeland A."/>
            <person name="Lapidus A."/>
            <person name="Cheng J.-F."/>
            <person name="Goodwin L."/>
            <person name="Pitluck S."/>
            <person name="Lu M."/>
            <person name="Detter J.C."/>
            <person name="Han C."/>
            <person name="Tapia R."/>
            <person name="Land M."/>
            <person name="Hauser L."/>
            <person name="Kyrpides N."/>
            <person name="Ivanova N."/>
            <person name="Mikhailova N."/>
            <person name="Pagani I."/>
            <person name="Stams A.J.M."/>
            <person name="Plugge C.M."/>
            <person name="Muyzer G."/>
            <person name="Kuever J."/>
            <person name="Parshina S.N."/>
            <person name="Ivanova A.E."/>
            <person name="Nazina T.N."/>
            <person name="Brambilla E."/>
            <person name="Spring S."/>
            <person name="Klenk H.-P."/>
            <person name="Woyke T."/>
        </authorList>
    </citation>
    <scope>NUCLEOTIDE SEQUENCE [LARGE SCALE GENOMIC DNA]</scope>
    <source>
        <strain evidence="18">ATCC 23193 / DSM 2154 / NCIB 8452 / DL</strain>
    </source>
</reference>
<dbReference type="InterPro" id="IPR003594">
    <property type="entry name" value="HATPase_dom"/>
</dbReference>
<dbReference type="Pfam" id="PF00672">
    <property type="entry name" value="HAMP"/>
    <property type="match status" value="1"/>
</dbReference>
<evidence type="ECO:0000256" key="2">
    <source>
        <dbReference type="ARBA" id="ARBA00004651"/>
    </source>
</evidence>
<keyword evidence="18" id="KW-1185">Reference proteome</keyword>
<dbReference type="PRINTS" id="PR00344">
    <property type="entry name" value="BCTRLSENSOR"/>
</dbReference>
<dbReference type="InterPro" id="IPR005467">
    <property type="entry name" value="His_kinase_dom"/>
</dbReference>
<keyword evidence="4" id="KW-1003">Cell membrane</keyword>
<dbReference type="CDD" id="cd06225">
    <property type="entry name" value="HAMP"/>
    <property type="match status" value="1"/>
</dbReference>
<keyword evidence="9" id="KW-0418">Kinase</keyword>
<dbReference type="eggNOG" id="COG2205">
    <property type="taxonomic scope" value="Bacteria"/>
</dbReference>
<dbReference type="PROSITE" id="PS50109">
    <property type="entry name" value="HIS_KIN"/>
    <property type="match status" value="1"/>
</dbReference>
<dbReference type="InterPro" id="IPR036097">
    <property type="entry name" value="HisK_dim/P_sf"/>
</dbReference>
<dbReference type="InterPro" id="IPR004358">
    <property type="entry name" value="Sig_transdc_His_kin-like_C"/>
</dbReference>
<dbReference type="CDD" id="cd00075">
    <property type="entry name" value="HATPase"/>
    <property type="match status" value="1"/>
</dbReference>
<dbReference type="PANTHER" id="PTHR45528:SF1">
    <property type="entry name" value="SENSOR HISTIDINE KINASE CPXA"/>
    <property type="match status" value="1"/>
</dbReference>
<dbReference type="SUPFAM" id="SSF47384">
    <property type="entry name" value="Homodimeric domain of signal transducing histidine kinase"/>
    <property type="match status" value="1"/>
</dbReference>
<feature type="transmembrane region" description="Helical" evidence="14">
    <location>
        <begin position="177"/>
        <end position="200"/>
    </location>
</feature>
<feature type="transmembrane region" description="Helical" evidence="14">
    <location>
        <begin position="6"/>
        <end position="28"/>
    </location>
</feature>
<dbReference type="CDD" id="cd00082">
    <property type="entry name" value="HisKA"/>
    <property type="match status" value="1"/>
</dbReference>
<dbReference type="STRING" id="696281.Desru_0497"/>
<dbReference type="SMART" id="SM00388">
    <property type="entry name" value="HisKA"/>
    <property type="match status" value="1"/>
</dbReference>
<keyword evidence="7 14" id="KW-0812">Transmembrane</keyword>
<feature type="domain" description="HAMP" evidence="16">
    <location>
        <begin position="198"/>
        <end position="250"/>
    </location>
</feature>
<dbReference type="EMBL" id="CP002780">
    <property type="protein sequence ID" value="AEG58783.1"/>
    <property type="molecule type" value="Genomic_DNA"/>
</dbReference>
<evidence type="ECO:0000256" key="6">
    <source>
        <dbReference type="ARBA" id="ARBA00022679"/>
    </source>
</evidence>
<dbReference type="GO" id="GO:0005886">
    <property type="term" value="C:plasma membrane"/>
    <property type="evidence" value="ECO:0007669"/>
    <property type="project" value="UniProtKB-SubCell"/>
</dbReference>
<protein>
    <recommendedName>
        <fullName evidence="3">histidine kinase</fullName>
        <ecNumber evidence="3">2.7.13.3</ecNumber>
    </recommendedName>
</protein>
<organism evidence="17 18">
    <name type="scientific">Desulforamulus ruminis (strain ATCC 23193 / DSM 2154 / NCIMB 8452 / DL)</name>
    <name type="common">Desulfotomaculum ruminis</name>
    <dbReference type="NCBI Taxonomy" id="696281"/>
    <lineage>
        <taxon>Bacteria</taxon>
        <taxon>Bacillati</taxon>
        <taxon>Bacillota</taxon>
        <taxon>Clostridia</taxon>
        <taxon>Eubacteriales</taxon>
        <taxon>Peptococcaceae</taxon>
        <taxon>Desulforamulus</taxon>
    </lineage>
</organism>
<evidence type="ECO:0000313" key="17">
    <source>
        <dbReference type="EMBL" id="AEG58783.1"/>
    </source>
</evidence>
<evidence type="ECO:0000256" key="14">
    <source>
        <dbReference type="SAM" id="Phobius"/>
    </source>
</evidence>
<keyword evidence="13 14" id="KW-0472">Membrane</keyword>
<dbReference type="AlphaFoldDB" id="F6DS21"/>
<evidence type="ECO:0000256" key="5">
    <source>
        <dbReference type="ARBA" id="ARBA00022553"/>
    </source>
</evidence>
<dbReference type="HOGENOM" id="CLU_000445_89_6_9"/>
<evidence type="ECO:0000259" key="15">
    <source>
        <dbReference type="PROSITE" id="PS50109"/>
    </source>
</evidence>
<dbReference type="OrthoDB" id="112712at2"/>
<dbReference type="Pfam" id="PF02518">
    <property type="entry name" value="HATPase_c"/>
    <property type="match status" value="1"/>
</dbReference>
<evidence type="ECO:0000256" key="8">
    <source>
        <dbReference type="ARBA" id="ARBA00022741"/>
    </source>
</evidence>
<comment type="subcellular location">
    <subcellularLocation>
        <location evidence="2">Cell membrane</location>
        <topology evidence="2">Multi-pass membrane protein</topology>
    </subcellularLocation>
</comment>
<dbReference type="InterPro" id="IPR003661">
    <property type="entry name" value="HisK_dim/P_dom"/>
</dbReference>
<dbReference type="PROSITE" id="PS50885">
    <property type="entry name" value="HAMP"/>
    <property type="match status" value="1"/>
</dbReference>